<gene>
    <name evidence="2" type="ORF">HAX54_023933</name>
</gene>
<accession>A0ABS8UX37</accession>
<dbReference type="EMBL" id="JACEIK010002908">
    <property type="protein sequence ID" value="MCD9639418.1"/>
    <property type="molecule type" value="Genomic_DNA"/>
</dbReference>
<evidence type="ECO:0000313" key="2">
    <source>
        <dbReference type="EMBL" id="MCD9639418.1"/>
    </source>
</evidence>
<feature type="compositionally biased region" description="Polar residues" evidence="1">
    <location>
        <begin position="44"/>
        <end position="66"/>
    </location>
</feature>
<reference evidence="2 3" key="1">
    <citation type="journal article" date="2021" name="BMC Genomics">
        <title>Datura genome reveals duplications of psychoactive alkaloid biosynthetic genes and high mutation rate following tissue culture.</title>
        <authorList>
            <person name="Rajewski A."/>
            <person name="Carter-House D."/>
            <person name="Stajich J."/>
            <person name="Litt A."/>
        </authorList>
    </citation>
    <scope>NUCLEOTIDE SEQUENCE [LARGE SCALE GENOMIC DNA]</scope>
    <source>
        <strain evidence="2">AR-01</strain>
    </source>
</reference>
<comment type="caution">
    <text evidence="2">The sequence shown here is derived from an EMBL/GenBank/DDBJ whole genome shotgun (WGS) entry which is preliminary data.</text>
</comment>
<sequence length="127" mass="13872">MLTIDLYGPRPDEPSPVPPDILTTALLPTTTANNDNQYTREEASSNPLNSLPHINTTSYENNSSPIDSSLESSAEDLDLESTDHEEIAPPSPNHLISQMGKNKDSNLVNQTNTPVLNPILSLKFHPI</sequence>
<dbReference type="Proteomes" id="UP000823775">
    <property type="component" value="Unassembled WGS sequence"/>
</dbReference>
<feature type="compositionally biased region" description="Polar residues" evidence="1">
    <location>
        <begin position="94"/>
        <end position="108"/>
    </location>
</feature>
<name>A0ABS8UX37_DATST</name>
<feature type="compositionally biased region" description="Low complexity" evidence="1">
    <location>
        <begin position="20"/>
        <end position="36"/>
    </location>
</feature>
<evidence type="ECO:0000256" key="1">
    <source>
        <dbReference type="SAM" id="MobiDB-lite"/>
    </source>
</evidence>
<feature type="region of interest" description="Disordered" evidence="1">
    <location>
        <begin position="1"/>
        <end position="108"/>
    </location>
</feature>
<keyword evidence="3" id="KW-1185">Reference proteome</keyword>
<proteinExistence type="predicted"/>
<organism evidence="2 3">
    <name type="scientific">Datura stramonium</name>
    <name type="common">Jimsonweed</name>
    <name type="synonym">Common thornapple</name>
    <dbReference type="NCBI Taxonomy" id="4076"/>
    <lineage>
        <taxon>Eukaryota</taxon>
        <taxon>Viridiplantae</taxon>
        <taxon>Streptophyta</taxon>
        <taxon>Embryophyta</taxon>
        <taxon>Tracheophyta</taxon>
        <taxon>Spermatophyta</taxon>
        <taxon>Magnoliopsida</taxon>
        <taxon>eudicotyledons</taxon>
        <taxon>Gunneridae</taxon>
        <taxon>Pentapetalae</taxon>
        <taxon>asterids</taxon>
        <taxon>lamiids</taxon>
        <taxon>Solanales</taxon>
        <taxon>Solanaceae</taxon>
        <taxon>Solanoideae</taxon>
        <taxon>Datureae</taxon>
        <taxon>Datura</taxon>
    </lineage>
</organism>
<protein>
    <submittedName>
        <fullName evidence="2">Uncharacterized protein</fullName>
    </submittedName>
</protein>
<evidence type="ECO:0000313" key="3">
    <source>
        <dbReference type="Proteomes" id="UP000823775"/>
    </source>
</evidence>